<dbReference type="GO" id="GO:0042597">
    <property type="term" value="C:periplasmic space"/>
    <property type="evidence" value="ECO:0007669"/>
    <property type="project" value="InterPro"/>
</dbReference>
<reference evidence="4" key="2">
    <citation type="journal article" date="2021" name="PeerJ">
        <title>Extensive microbial diversity within the chicken gut microbiome revealed by metagenomics and culture.</title>
        <authorList>
            <person name="Gilroy R."/>
            <person name="Ravi A."/>
            <person name="Getino M."/>
            <person name="Pursley I."/>
            <person name="Horton D.L."/>
            <person name="Alikhan N.F."/>
            <person name="Baker D."/>
            <person name="Gharbi K."/>
            <person name="Hall N."/>
            <person name="Watson M."/>
            <person name="Adriaenssens E.M."/>
            <person name="Foster-Nyarko E."/>
            <person name="Jarju S."/>
            <person name="Secka A."/>
            <person name="Antonio M."/>
            <person name="Oren A."/>
            <person name="Chaudhuri R.R."/>
            <person name="La Ragione R."/>
            <person name="Hildebrand F."/>
            <person name="Pallen M.J."/>
        </authorList>
    </citation>
    <scope>NUCLEOTIDE SEQUENCE</scope>
    <source>
        <strain evidence="4">CHK154-7741</strain>
    </source>
</reference>
<evidence type="ECO:0000256" key="2">
    <source>
        <dbReference type="SAM" id="MobiDB-lite"/>
    </source>
</evidence>
<dbReference type="EMBL" id="DVOD01000016">
    <property type="protein sequence ID" value="HIU91913.1"/>
    <property type="molecule type" value="Genomic_DNA"/>
</dbReference>
<feature type="region of interest" description="Disordered" evidence="2">
    <location>
        <begin position="45"/>
        <end position="67"/>
    </location>
</feature>
<organism evidence="4 5">
    <name type="scientific">Candidatus Limenecus avicola</name>
    <dbReference type="NCBI Taxonomy" id="2840847"/>
    <lineage>
        <taxon>Bacteria</taxon>
        <taxon>Bacillati</taxon>
        <taxon>Bacillota</taxon>
        <taxon>Clostridia</taxon>
        <taxon>Eubacteriales</taxon>
        <taxon>Clostridiaceae</taxon>
        <taxon>Clostridiaceae incertae sedis</taxon>
        <taxon>Candidatus Limenecus</taxon>
    </lineage>
</organism>
<dbReference type="Proteomes" id="UP000886748">
    <property type="component" value="Unassembled WGS sequence"/>
</dbReference>
<protein>
    <recommendedName>
        <fullName evidence="6">Periplasmic protein</fullName>
    </recommendedName>
</protein>
<gene>
    <name evidence="4" type="ORF">IAD26_02130</name>
</gene>
<keyword evidence="1" id="KW-0175">Coiled coil</keyword>
<sequence length="200" mass="22243">MKKTLLTTLMAGTMALTLSALFSVPAMAACPVKAQTPCAKKCDKPAPPMECKKPMSPEERAKMREARKADFEARLQLTESQKAQLEKIKADEKKALAPYKEKIAKERAKMNELFEKERAIRTESMKKFEATLTADQKAELEKIKEEMKAEMEQMGPRGPHHPKFGPKPVCPPDCGCSCHDAKAKEPADCNCPCHKAPAKK</sequence>
<proteinExistence type="predicted"/>
<feature type="coiled-coil region" evidence="1">
    <location>
        <begin position="68"/>
        <end position="95"/>
    </location>
</feature>
<dbReference type="AlphaFoldDB" id="A0A9D1SQD4"/>
<evidence type="ECO:0000313" key="4">
    <source>
        <dbReference type="EMBL" id="HIU91913.1"/>
    </source>
</evidence>
<keyword evidence="3" id="KW-0732">Signal</keyword>
<evidence type="ECO:0000313" key="5">
    <source>
        <dbReference type="Proteomes" id="UP000886748"/>
    </source>
</evidence>
<comment type="caution">
    <text evidence="4">The sequence shown here is derived from an EMBL/GenBank/DDBJ whole genome shotgun (WGS) entry which is preliminary data.</text>
</comment>
<evidence type="ECO:0000256" key="1">
    <source>
        <dbReference type="SAM" id="Coils"/>
    </source>
</evidence>
<name>A0A9D1SQD4_9CLOT</name>
<accession>A0A9D1SQD4</accession>
<evidence type="ECO:0000256" key="3">
    <source>
        <dbReference type="SAM" id="SignalP"/>
    </source>
</evidence>
<dbReference type="PROSITE" id="PS51257">
    <property type="entry name" value="PROKAR_LIPOPROTEIN"/>
    <property type="match status" value="1"/>
</dbReference>
<evidence type="ECO:0008006" key="6">
    <source>
        <dbReference type="Google" id="ProtNLM"/>
    </source>
</evidence>
<reference evidence="4" key="1">
    <citation type="submission" date="2020-10" db="EMBL/GenBank/DDBJ databases">
        <authorList>
            <person name="Gilroy R."/>
        </authorList>
    </citation>
    <scope>NUCLEOTIDE SEQUENCE</scope>
    <source>
        <strain evidence="4">CHK154-7741</strain>
    </source>
</reference>
<feature type="signal peptide" evidence="3">
    <location>
        <begin position="1"/>
        <end position="28"/>
    </location>
</feature>
<feature type="chain" id="PRO_5038890215" description="Periplasmic protein" evidence="3">
    <location>
        <begin position="29"/>
        <end position="200"/>
    </location>
</feature>